<feature type="binding site" evidence="16">
    <location>
        <begin position="326"/>
        <end position="330"/>
    </location>
    <ligand>
        <name>substrate</name>
    </ligand>
</feature>
<dbReference type="GO" id="GO:0005737">
    <property type="term" value="C:cytoplasm"/>
    <property type="evidence" value="ECO:0007669"/>
    <property type="project" value="UniProtKB-SubCell"/>
</dbReference>
<keyword evidence="20" id="KW-1185">Reference proteome</keyword>
<evidence type="ECO:0000256" key="15">
    <source>
        <dbReference type="PIRSR" id="PIRSR006337-1"/>
    </source>
</evidence>
<feature type="site" description="Transition state stabilizer" evidence="17">
    <location>
        <position position="397"/>
    </location>
</feature>
<feature type="active site" description="Nucleophile" evidence="15">
    <location>
        <position position="259"/>
    </location>
</feature>
<organism evidence="19 20">
    <name type="scientific">Frondihabitans australicus</name>
    <dbReference type="NCBI Taxonomy" id="386892"/>
    <lineage>
        <taxon>Bacteria</taxon>
        <taxon>Bacillati</taxon>
        <taxon>Actinomycetota</taxon>
        <taxon>Actinomycetes</taxon>
        <taxon>Micrococcales</taxon>
        <taxon>Microbacteriaceae</taxon>
        <taxon>Frondihabitans</taxon>
    </lineage>
</organism>
<comment type="similarity">
    <text evidence="3 14">Belongs to the glycosyl hydrolase 13 family.</text>
</comment>
<dbReference type="Pfam" id="PF00128">
    <property type="entry name" value="Alpha-amylase"/>
    <property type="match status" value="1"/>
</dbReference>
<protein>
    <recommendedName>
        <fullName evidence="5 13">Malto-oligosyltrehalose trehalohydrolase</fullName>
        <shortName evidence="14">MTHase</shortName>
        <ecNumber evidence="4 13">3.2.1.141</ecNumber>
    </recommendedName>
    <alternativeName>
        <fullName evidence="11 14">4-alpha-D-((1-&gt;4)-alpha-D-glucano)trehalose trehalohydrolase</fullName>
    </alternativeName>
    <alternativeName>
        <fullName evidence="10 14">Maltooligosyl trehalose trehalohydrolase</fullName>
    </alternativeName>
</protein>
<evidence type="ECO:0000256" key="13">
    <source>
        <dbReference type="NCBIfam" id="TIGR02402"/>
    </source>
</evidence>
<evidence type="ECO:0000256" key="14">
    <source>
        <dbReference type="PIRNR" id="PIRNR006337"/>
    </source>
</evidence>
<keyword evidence="7 14" id="KW-0378">Hydrolase</keyword>
<dbReference type="EMBL" id="RBKS01000001">
    <property type="protein sequence ID" value="RKR74668.1"/>
    <property type="molecule type" value="Genomic_DNA"/>
</dbReference>
<evidence type="ECO:0000256" key="9">
    <source>
        <dbReference type="ARBA" id="ARBA00023295"/>
    </source>
</evidence>
<evidence type="ECO:0000256" key="8">
    <source>
        <dbReference type="ARBA" id="ARBA00023277"/>
    </source>
</evidence>
<dbReference type="RefSeq" id="WP_121369493.1">
    <property type="nucleotide sequence ID" value="NZ_RBKS01000001.1"/>
</dbReference>
<sequence>MALYDVWAPFPTRVRLVLDGETHDMTQDARGWWRAPAGLDTGAGHRYGFLLDDSDTPLPDPRSLRQPDGVHALSETFDPASFAWTDQAWRGRPLAGAVVYELHIGTFTPGTNGPAGAEGPSGGTFDTAIEKLDHLVDLGVDFVEVLPVNSFNGRWNWGYDGVHWFAVTETYGGPEAYQRFVDACHARGLGVVQDVVYNHLGPSGNYLPQFGPYLTDKHASTWGTGVNLDDEGSHEVRELILENTRLFLDTFHVDALRLDAVHALVDDSPVHLLEEMAIRTAALSAATGIPKTLIAESDKNDTSLVTPREAAGRSGSAFGIDAQWSDDFHHSVHVALTGEVSGYYADFEHLGALAKVLTRGFFHDGTWSSFRERYHGRPVDVERMPGWRLVVADQNHDQIGNRAVGDRLAATLDDGQLIIAAALTLTSPFTPMLFMGEEWAASTPWQFFTSHPEHDLGVATAKGRIAEFAKMGWDPAVVPDPQDPATFERSKLDWSEVSEGRHARVLDAYRRLTALRRCERDLTDPVMTAVSVDYSESDRWLVMTRGSLRVAVNFADSPATLDVAASEVLFASEEGIAAGESLTLPPHSVAVVR</sequence>
<dbReference type="NCBIfam" id="TIGR02402">
    <property type="entry name" value="trehalose_TreZ"/>
    <property type="match status" value="1"/>
</dbReference>
<name>A0A495IGV3_9MICO</name>
<evidence type="ECO:0000256" key="7">
    <source>
        <dbReference type="ARBA" id="ARBA00022801"/>
    </source>
</evidence>
<dbReference type="SMART" id="SM00642">
    <property type="entry name" value="Aamy"/>
    <property type="match status" value="1"/>
</dbReference>
<evidence type="ECO:0000256" key="17">
    <source>
        <dbReference type="PIRSR" id="PIRSR006337-3"/>
    </source>
</evidence>
<feature type="binding site" evidence="16">
    <location>
        <begin position="257"/>
        <end position="262"/>
    </location>
    <ligand>
        <name>substrate</name>
    </ligand>
</feature>
<dbReference type="OrthoDB" id="9800174at2"/>
<dbReference type="PIRSF" id="PIRSF006337">
    <property type="entry name" value="Trehalose_TreZ"/>
    <property type="match status" value="1"/>
</dbReference>
<evidence type="ECO:0000256" key="16">
    <source>
        <dbReference type="PIRSR" id="PIRSR006337-2"/>
    </source>
</evidence>
<evidence type="ECO:0000256" key="11">
    <source>
        <dbReference type="ARBA" id="ARBA00033284"/>
    </source>
</evidence>
<comment type="caution">
    <text evidence="19">The sequence shown here is derived from an EMBL/GenBank/DDBJ whole genome shotgun (WGS) entry which is preliminary data.</text>
</comment>
<dbReference type="InterPro" id="IPR022567">
    <property type="entry name" value="DUF3459"/>
</dbReference>
<dbReference type="CDD" id="cd02853">
    <property type="entry name" value="E_set_MTHase_like_N"/>
    <property type="match status" value="1"/>
</dbReference>
<proteinExistence type="inferred from homology"/>
<evidence type="ECO:0000256" key="2">
    <source>
        <dbReference type="ARBA" id="ARBA00005199"/>
    </source>
</evidence>
<reference evidence="19 20" key="1">
    <citation type="submission" date="2018-10" db="EMBL/GenBank/DDBJ databases">
        <title>Sequencing the genomes of 1000 actinobacteria strains.</title>
        <authorList>
            <person name="Klenk H.-P."/>
        </authorList>
    </citation>
    <scope>NUCLEOTIDE SEQUENCE [LARGE SCALE GENOMIC DNA]</scope>
    <source>
        <strain evidence="19 20">DSM 17894</strain>
    </source>
</reference>
<comment type="catalytic activity">
    <reaction evidence="12 14">
        <text>hydrolysis of (1-&gt;4)-alpha-D-glucosidic linkage in 4-alpha-D-[(1-&gt;4)-alpha-D-glucanosyl]n trehalose to yield trehalose and (1-&gt;4)-alpha-D-glucan.</text>
        <dbReference type="EC" id="3.2.1.141"/>
    </reaction>
</comment>
<dbReference type="UniPathway" id="UPA00299"/>
<evidence type="ECO:0000259" key="18">
    <source>
        <dbReference type="SMART" id="SM00642"/>
    </source>
</evidence>
<dbReference type="InterPro" id="IPR014756">
    <property type="entry name" value="Ig_E-set"/>
</dbReference>
<keyword evidence="6" id="KW-0963">Cytoplasm</keyword>
<dbReference type="AlphaFoldDB" id="A0A495IGV3"/>
<dbReference type="SUPFAM" id="SSF81296">
    <property type="entry name" value="E set domains"/>
    <property type="match status" value="1"/>
</dbReference>
<dbReference type="Gene3D" id="3.20.20.80">
    <property type="entry name" value="Glycosidases"/>
    <property type="match status" value="1"/>
</dbReference>
<dbReference type="PANTHER" id="PTHR43651">
    <property type="entry name" value="1,4-ALPHA-GLUCAN-BRANCHING ENZYME"/>
    <property type="match status" value="1"/>
</dbReference>
<evidence type="ECO:0000256" key="10">
    <source>
        <dbReference type="ARBA" id="ARBA00032057"/>
    </source>
</evidence>
<dbReference type="InterPro" id="IPR017853">
    <property type="entry name" value="GH"/>
</dbReference>
<dbReference type="GO" id="GO:0033942">
    <property type="term" value="F:4-alpha-D-(1-&gt;4)-alpha-D-glucanotrehalose trehalohydrolase activity"/>
    <property type="evidence" value="ECO:0007669"/>
    <property type="project" value="UniProtKB-EC"/>
</dbReference>
<dbReference type="Gene3D" id="2.60.40.10">
    <property type="entry name" value="Immunoglobulins"/>
    <property type="match status" value="1"/>
</dbReference>
<evidence type="ECO:0000313" key="20">
    <source>
        <dbReference type="Proteomes" id="UP000280008"/>
    </source>
</evidence>
<dbReference type="SUPFAM" id="SSF51445">
    <property type="entry name" value="(Trans)glycosidases"/>
    <property type="match status" value="1"/>
</dbReference>
<dbReference type="InterPro" id="IPR044901">
    <property type="entry name" value="Trehalose_TreZ_E-set_sf"/>
</dbReference>
<feature type="domain" description="Glycosyl hydrolase family 13 catalytic" evidence="18">
    <location>
        <begin position="75"/>
        <end position="464"/>
    </location>
</feature>
<evidence type="ECO:0000256" key="5">
    <source>
        <dbReference type="ARBA" id="ARBA00015938"/>
    </source>
</evidence>
<dbReference type="Gene3D" id="1.10.10.760">
    <property type="entry name" value="E-set domains of sugar-utilizing enzymes"/>
    <property type="match status" value="1"/>
</dbReference>
<feature type="binding site" evidence="16">
    <location>
        <begin position="396"/>
        <end position="401"/>
    </location>
    <ligand>
        <name>substrate</name>
    </ligand>
</feature>
<evidence type="ECO:0000256" key="6">
    <source>
        <dbReference type="ARBA" id="ARBA00022490"/>
    </source>
</evidence>
<dbReference type="Pfam" id="PF11941">
    <property type="entry name" value="DUF3459"/>
    <property type="match status" value="1"/>
</dbReference>
<keyword evidence="8" id="KW-0119">Carbohydrate metabolism</keyword>
<gene>
    <name evidence="19" type="ORF">C8E83_1795</name>
</gene>
<dbReference type="InterPro" id="IPR006047">
    <property type="entry name" value="GH13_cat_dom"/>
</dbReference>
<dbReference type="GO" id="GO:0005992">
    <property type="term" value="P:trehalose biosynthetic process"/>
    <property type="evidence" value="ECO:0007669"/>
    <property type="project" value="UniProtKB-UniRule"/>
</dbReference>
<dbReference type="PANTHER" id="PTHR43651:SF11">
    <property type="entry name" value="MALTO-OLIGOSYLTREHALOSE TREHALOHYDROLASE"/>
    <property type="match status" value="1"/>
</dbReference>
<evidence type="ECO:0000256" key="1">
    <source>
        <dbReference type="ARBA" id="ARBA00004496"/>
    </source>
</evidence>
<dbReference type="CDD" id="cd11325">
    <property type="entry name" value="AmyAc_GTHase"/>
    <property type="match status" value="1"/>
</dbReference>
<evidence type="ECO:0000256" key="4">
    <source>
        <dbReference type="ARBA" id="ARBA00012268"/>
    </source>
</evidence>
<comment type="pathway">
    <text evidence="2 14">Glycan biosynthesis; trehalose biosynthesis.</text>
</comment>
<dbReference type="Proteomes" id="UP000280008">
    <property type="component" value="Unassembled WGS sequence"/>
</dbReference>
<dbReference type="InterPro" id="IPR013783">
    <property type="entry name" value="Ig-like_fold"/>
</dbReference>
<evidence type="ECO:0000256" key="3">
    <source>
        <dbReference type="ARBA" id="ARBA00008061"/>
    </source>
</evidence>
<dbReference type="EC" id="3.2.1.141" evidence="4 13"/>
<evidence type="ECO:0000313" key="19">
    <source>
        <dbReference type="EMBL" id="RKR74668.1"/>
    </source>
</evidence>
<comment type="subcellular location">
    <subcellularLocation>
        <location evidence="1 15">Cytoplasm</location>
    </subcellularLocation>
</comment>
<dbReference type="InterPro" id="IPR012768">
    <property type="entry name" value="Trehalose_TreZ"/>
</dbReference>
<keyword evidence="9 14" id="KW-0326">Glycosidase</keyword>
<evidence type="ECO:0000256" key="12">
    <source>
        <dbReference type="ARBA" id="ARBA00034013"/>
    </source>
</evidence>
<feature type="active site" description="Proton donor" evidence="15">
    <location>
        <position position="296"/>
    </location>
</feature>
<accession>A0A495IGV3</accession>